<reference evidence="4" key="1">
    <citation type="submission" date="2025-08" db="UniProtKB">
        <authorList>
            <consortium name="RefSeq"/>
        </authorList>
    </citation>
    <scope>IDENTIFICATION</scope>
    <source>
        <tissue evidence="4">Whole organism</tissue>
    </source>
</reference>
<gene>
    <name evidence="4" type="primary">LOC125179184</name>
</gene>
<organism evidence="3 4">
    <name type="scientific">Hyalella azteca</name>
    <name type="common">Amphipod</name>
    <dbReference type="NCBI Taxonomy" id="294128"/>
    <lineage>
        <taxon>Eukaryota</taxon>
        <taxon>Metazoa</taxon>
        <taxon>Ecdysozoa</taxon>
        <taxon>Arthropoda</taxon>
        <taxon>Crustacea</taxon>
        <taxon>Multicrustacea</taxon>
        <taxon>Malacostraca</taxon>
        <taxon>Eumalacostraca</taxon>
        <taxon>Peracarida</taxon>
        <taxon>Amphipoda</taxon>
        <taxon>Senticaudata</taxon>
        <taxon>Talitrida</taxon>
        <taxon>Talitroidea</taxon>
        <taxon>Hyalellidae</taxon>
        <taxon>Hyalella</taxon>
    </lineage>
</organism>
<dbReference type="SUPFAM" id="SSF49899">
    <property type="entry name" value="Concanavalin A-like lectins/glucanases"/>
    <property type="match status" value="1"/>
</dbReference>
<evidence type="ECO:0000256" key="1">
    <source>
        <dbReference type="PROSITE-ProRule" id="PRU00122"/>
    </source>
</evidence>
<feature type="non-terminal residue" evidence="4">
    <location>
        <position position="1"/>
    </location>
</feature>
<sequence length="171" mass="18547">IRTRESSGLIVLLSSQHRLSFVAVSLEEGRACLKFSDPPNSPLSLCLRDALNDGAWHAVTASRFGSNLELSVDMGDGAGQYGIIFAAKYSAEAGDSSPFLTEPQLLQVHRQEGVLVGGMPVFDANTPASVTSNLKNSCLDDLRLDGHALPLPPYYKFSVFQRRILCQHSAR</sequence>
<dbReference type="CDD" id="cd00110">
    <property type="entry name" value="LamG"/>
    <property type="match status" value="1"/>
</dbReference>
<accession>A0A979FTK9</accession>
<dbReference type="OrthoDB" id="6379407at2759"/>
<dbReference type="Gene3D" id="2.60.120.200">
    <property type="match status" value="1"/>
</dbReference>
<proteinExistence type="predicted"/>
<comment type="caution">
    <text evidence="1">Lacks conserved residue(s) required for the propagation of feature annotation.</text>
</comment>
<dbReference type="InterPro" id="IPR013320">
    <property type="entry name" value="ConA-like_dom_sf"/>
</dbReference>
<dbReference type="AlphaFoldDB" id="A0A979FTK9"/>
<evidence type="ECO:0000313" key="3">
    <source>
        <dbReference type="Proteomes" id="UP000694843"/>
    </source>
</evidence>
<evidence type="ECO:0000313" key="4">
    <source>
        <dbReference type="RefSeq" id="XP_047740529.1"/>
    </source>
</evidence>
<dbReference type="SMART" id="SM00282">
    <property type="entry name" value="LamG"/>
    <property type="match status" value="1"/>
</dbReference>
<feature type="domain" description="Laminin G" evidence="2">
    <location>
        <begin position="1"/>
        <end position="166"/>
    </location>
</feature>
<evidence type="ECO:0000259" key="2">
    <source>
        <dbReference type="PROSITE" id="PS50025"/>
    </source>
</evidence>
<dbReference type="PROSITE" id="PS50025">
    <property type="entry name" value="LAM_G_DOMAIN"/>
    <property type="match status" value="1"/>
</dbReference>
<dbReference type="GeneID" id="125179184"/>
<protein>
    <submittedName>
        <fullName evidence="4">Neural-cadherin 2</fullName>
    </submittedName>
</protein>
<name>A0A979FTK9_HYAAZ</name>
<dbReference type="RefSeq" id="XP_047740529.1">
    <property type="nucleotide sequence ID" value="XM_047884573.1"/>
</dbReference>
<dbReference type="Proteomes" id="UP000694843">
    <property type="component" value="Unplaced"/>
</dbReference>
<dbReference type="KEGG" id="hazt:125179184"/>
<keyword evidence="3" id="KW-1185">Reference proteome</keyword>
<dbReference type="InterPro" id="IPR001791">
    <property type="entry name" value="Laminin_G"/>
</dbReference>
<dbReference type="Pfam" id="PF00054">
    <property type="entry name" value="Laminin_G_1"/>
    <property type="match status" value="1"/>
</dbReference>